<accession>A0ABS2M9I0</accession>
<keyword evidence="2" id="KW-1185">Reference proteome</keyword>
<comment type="caution">
    <text evidence="1">The sequence shown here is derived from an EMBL/GenBank/DDBJ whole genome shotgun (WGS) entry which is preliminary data.</text>
</comment>
<protein>
    <submittedName>
        <fullName evidence="1">Uncharacterized protein</fullName>
    </submittedName>
</protein>
<reference evidence="1 2" key="1">
    <citation type="submission" date="2021-01" db="EMBL/GenBank/DDBJ databases">
        <title>Sequencing the genomes of 1000 actinobacteria strains.</title>
        <authorList>
            <person name="Klenk H.-P."/>
        </authorList>
    </citation>
    <scope>NUCLEOTIDE SEQUENCE [LARGE SCALE GENOMIC DNA]</scope>
    <source>
        <strain evidence="1 2">DSM 18239</strain>
    </source>
</reference>
<evidence type="ECO:0000313" key="1">
    <source>
        <dbReference type="EMBL" id="MBM7507850.1"/>
    </source>
</evidence>
<name>A0ABS2M9I0_9ACTN</name>
<organism evidence="1 2">
    <name type="scientific">Nocardioides salarius</name>
    <dbReference type="NCBI Taxonomy" id="374513"/>
    <lineage>
        <taxon>Bacteria</taxon>
        <taxon>Bacillati</taxon>
        <taxon>Actinomycetota</taxon>
        <taxon>Actinomycetes</taxon>
        <taxon>Propionibacteriales</taxon>
        <taxon>Nocardioidaceae</taxon>
        <taxon>Nocardioides</taxon>
    </lineage>
</organism>
<dbReference type="Proteomes" id="UP000732378">
    <property type="component" value="Unassembled WGS sequence"/>
</dbReference>
<sequence length="137" mass="13839">MTPAHRPTRSVRVRDRAGEVSRRGRRAAATVLLVGATLLAGPLPAAGAATPATAPGLVAGDVSRDGAAGSDVLELAEALQVEYAGAVPAEEVSALVRGVAARLEIDGPGAGLLLRTTEAASRRALTDHLARGVPLPR</sequence>
<proteinExistence type="predicted"/>
<dbReference type="RefSeq" id="WP_193670039.1">
    <property type="nucleotide sequence ID" value="NZ_JACDTV010000011.1"/>
</dbReference>
<dbReference type="EMBL" id="JAFBBZ010000001">
    <property type="protein sequence ID" value="MBM7507850.1"/>
    <property type="molecule type" value="Genomic_DNA"/>
</dbReference>
<gene>
    <name evidence="1" type="ORF">JOE61_001664</name>
</gene>
<evidence type="ECO:0000313" key="2">
    <source>
        <dbReference type="Proteomes" id="UP000732378"/>
    </source>
</evidence>